<accession>A0ABQ5J4N8</accession>
<dbReference type="Proteomes" id="UP001151760">
    <property type="component" value="Unassembled WGS sequence"/>
</dbReference>
<evidence type="ECO:0000256" key="2">
    <source>
        <dbReference type="ARBA" id="ARBA00011738"/>
    </source>
</evidence>
<organism evidence="6 7">
    <name type="scientific">Tanacetum coccineum</name>
    <dbReference type="NCBI Taxonomy" id="301880"/>
    <lineage>
        <taxon>Eukaryota</taxon>
        <taxon>Viridiplantae</taxon>
        <taxon>Streptophyta</taxon>
        <taxon>Embryophyta</taxon>
        <taxon>Tracheophyta</taxon>
        <taxon>Spermatophyta</taxon>
        <taxon>Magnoliopsida</taxon>
        <taxon>eudicotyledons</taxon>
        <taxon>Gunneridae</taxon>
        <taxon>Pentapetalae</taxon>
        <taxon>asterids</taxon>
        <taxon>campanulids</taxon>
        <taxon>Asterales</taxon>
        <taxon>Asteraceae</taxon>
        <taxon>Asteroideae</taxon>
        <taxon>Anthemideae</taxon>
        <taxon>Anthemidinae</taxon>
        <taxon>Tanacetum</taxon>
    </lineage>
</organism>
<comment type="subunit">
    <text evidence="2">Homodimer.</text>
</comment>
<proteinExistence type="predicted"/>
<evidence type="ECO:0000256" key="3">
    <source>
        <dbReference type="ARBA" id="ARBA00022576"/>
    </source>
</evidence>
<dbReference type="Gene3D" id="1.10.287.1970">
    <property type="match status" value="1"/>
</dbReference>
<keyword evidence="5" id="KW-0663">Pyridoxal phosphate</keyword>
<dbReference type="PANTHER" id="PTHR11751">
    <property type="entry name" value="ALANINE AMINOTRANSFERASE"/>
    <property type="match status" value="1"/>
</dbReference>
<evidence type="ECO:0000313" key="7">
    <source>
        <dbReference type="Proteomes" id="UP001151760"/>
    </source>
</evidence>
<protein>
    <submittedName>
        <fullName evidence="6">Uncharacterized protein</fullName>
    </submittedName>
</protein>
<comment type="cofactor">
    <cofactor evidence="1">
        <name>pyridoxal 5'-phosphate</name>
        <dbReference type="ChEBI" id="CHEBI:597326"/>
    </cofactor>
</comment>
<comment type="caution">
    <text evidence="6">The sequence shown here is derived from an EMBL/GenBank/DDBJ whole genome shotgun (WGS) entry which is preliminary data.</text>
</comment>
<dbReference type="PANTHER" id="PTHR11751:SF29">
    <property type="entry name" value="ALANINE TRANSAMINASE"/>
    <property type="match status" value="1"/>
</dbReference>
<reference evidence="6" key="2">
    <citation type="submission" date="2022-01" db="EMBL/GenBank/DDBJ databases">
        <authorList>
            <person name="Yamashiro T."/>
            <person name="Shiraishi A."/>
            <person name="Satake H."/>
            <person name="Nakayama K."/>
        </authorList>
    </citation>
    <scope>NUCLEOTIDE SEQUENCE</scope>
</reference>
<keyword evidence="3" id="KW-0032">Aminotransferase</keyword>
<reference evidence="6" key="1">
    <citation type="journal article" date="2022" name="Int. J. Mol. Sci.">
        <title>Draft Genome of Tanacetum Coccineum: Genomic Comparison of Closely Related Tanacetum-Family Plants.</title>
        <authorList>
            <person name="Yamashiro T."/>
            <person name="Shiraishi A."/>
            <person name="Nakayama K."/>
            <person name="Satake H."/>
        </authorList>
    </citation>
    <scope>NUCLEOTIDE SEQUENCE</scope>
</reference>
<name>A0ABQ5J4N8_9ASTR</name>
<sequence length="189" mass="21536">MVPIYWQVMKCEYVVRGEIVSMAQNLQQYLKGNPPLWTIEVLALCDHPAIVDKIETQGLFSADSINQAWEILDQITGRAIGAYRVTVRVSSDCVIPLLLVLKFCIFYLRRGQHEGEELDKILWKNLAKMGRTVTKEMATESGTVVNDVAVDEQDSREPNSATRQHEVKGFGEFKRDFMDYPRKGIGRGR</sequence>
<evidence type="ECO:0000256" key="5">
    <source>
        <dbReference type="ARBA" id="ARBA00022898"/>
    </source>
</evidence>
<keyword evidence="7" id="KW-1185">Reference proteome</keyword>
<evidence type="ECO:0000256" key="1">
    <source>
        <dbReference type="ARBA" id="ARBA00001933"/>
    </source>
</evidence>
<dbReference type="EMBL" id="BQNB010021543">
    <property type="protein sequence ID" value="GJU07477.1"/>
    <property type="molecule type" value="Genomic_DNA"/>
</dbReference>
<gene>
    <name evidence="6" type="ORF">Tco_1123907</name>
</gene>
<evidence type="ECO:0000256" key="4">
    <source>
        <dbReference type="ARBA" id="ARBA00022679"/>
    </source>
</evidence>
<keyword evidence="4" id="KW-0808">Transferase</keyword>
<evidence type="ECO:0000313" key="6">
    <source>
        <dbReference type="EMBL" id="GJU07477.1"/>
    </source>
</evidence>
<dbReference type="InterPro" id="IPR045088">
    <property type="entry name" value="ALAT1/2-like"/>
</dbReference>